<gene>
    <name evidence="1" type="ORF">GpartN1_g4888.t1</name>
</gene>
<proteinExistence type="predicted"/>
<accession>A0A9C7Q070</accession>
<dbReference type="AlphaFoldDB" id="A0A9C7Q070"/>
<name>A0A9C7Q070_9RHOD</name>
<dbReference type="Gene3D" id="1.20.120.1740">
    <property type="entry name" value="Sodium ion translocating NADH-quinone reductase subunit C-like"/>
    <property type="match status" value="1"/>
</dbReference>
<evidence type="ECO:0000313" key="1">
    <source>
        <dbReference type="EMBL" id="GJQ13097.1"/>
    </source>
</evidence>
<evidence type="ECO:0000313" key="2">
    <source>
        <dbReference type="Proteomes" id="UP001061958"/>
    </source>
</evidence>
<reference evidence="1" key="2">
    <citation type="submission" date="2022-01" db="EMBL/GenBank/DDBJ databases">
        <authorList>
            <person name="Hirooka S."/>
            <person name="Miyagishima S.Y."/>
        </authorList>
    </citation>
    <scope>NUCLEOTIDE SEQUENCE</scope>
    <source>
        <strain evidence="1">NBRC 102759</strain>
    </source>
</reference>
<comment type="caution">
    <text evidence="1">The sequence shown here is derived from an EMBL/GenBank/DDBJ whole genome shotgun (WGS) entry which is preliminary data.</text>
</comment>
<protein>
    <submittedName>
        <fullName evidence="1">Uncharacterized protein</fullName>
    </submittedName>
</protein>
<sequence>MCDAFQFSAVPLQNSALKFHTSLPCLSRLRICKSQRLNVLPIVASVSISRRSIIRLALLTGVFWKFTILNDSAIADGAVSFATKITSRRRYGPRILSLENDINCLDSYIHNHEWSKVEELVSEHYLNAQNKPRTGKFWLERNAFQLFSSGVFRDNKDILQKLENETQQFFAAATRLSKAASNYDVEESEKAYTDLKNSYYEYLHSAQLKTEDSVSL</sequence>
<dbReference type="OrthoDB" id="10337577at2759"/>
<dbReference type="EMBL" id="BQMJ01000040">
    <property type="protein sequence ID" value="GJQ13097.1"/>
    <property type="molecule type" value="Genomic_DNA"/>
</dbReference>
<reference evidence="1" key="1">
    <citation type="journal article" date="2022" name="Proc. Natl. Acad. Sci. U.S.A.">
        <title>Life cycle and functional genomics of the unicellular red alga Galdieria for elucidating algal and plant evolution and industrial use.</title>
        <authorList>
            <person name="Hirooka S."/>
            <person name="Itabashi T."/>
            <person name="Ichinose T.M."/>
            <person name="Onuma R."/>
            <person name="Fujiwara T."/>
            <person name="Yamashita S."/>
            <person name="Jong L.W."/>
            <person name="Tomita R."/>
            <person name="Iwane A.H."/>
            <person name="Miyagishima S.Y."/>
        </authorList>
    </citation>
    <scope>NUCLEOTIDE SEQUENCE</scope>
    <source>
        <strain evidence="1">NBRC 102759</strain>
    </source>
</reference>
<organism evidence="1 2">
    <name type="scientific">Galdieria partita</name>
    <dbReference type="NCBI Taxonomy" id="83374"/>
    <lineage>
        <taxon>Eukaryota</taxon>
        <taxon>Rhodophyta</taxon>
        <taxon>Bangiophyceae</taxon>
        <taxon>Galdieriales</taxon>
        <taxon>Galdieriaceae</taxon>
        <taxon>Galdieria</taxon>
    </lineage>
</organism>
<dbReference type="Proteomes" id="UP001061958">
    <property type="component" value="Unassembled WGS sequence"/>
</dbReference>
<keyword evidence="2" id="KW-1185">Reference proteome</keyword>